<dbReference type="AlphaFoldDB" id="A0AAN1EWH5"/>
<evidence type="ECO:0000313" key="7">
    <source>
        <dbReference type="Proteomes" id="UP000195540"/>
    </source>
</evidence>
<evidence type="ECO:0000256" key="5">
    <source>
        <dbReference type="SAM" id="SignalP"/>
    </source>
</evidence>
<dbReference type="Pfam" id="PF16970">
    <property type="entry name" value="FimA"/>
    <property type="match status" value="1"/>
</dbReference>
<keyword evidence="3 5" id="KW-0732">Signal</keyword>
<dbReference type="EMBL" id="CP021694">
    <property type="protein sequence ID" value="ARX35651.1"/>
    <property type="molecule type" value="Genomic_DNA"/>
</dbReference>
<name>A0AAN1EWH5_PROMI</name>
<dbReference type="RefSeq" id="WP_087726669.1">
    <property type="nucleotide sequence ID" value="NZ_CP021694.1"/>
</dbReference>
<evidence type="ECO:0000256" key="1">
    <source>
        <dbReference type="ARBA" id="ARBA00004561"/>
    </source>
</evidence>
<feature type="signal peptide" evidence="5">
    <location>
        <begin position="1"/>
        <end position="22"/>
    </location>
</feature>
<protein>
    <submittedName>
        <fullName evidence="6">F17 fimbrial protein</fullName>
    </submittedName>
</protein>
<dbReference type="GO" id="GO:0009289">
    <property type="term" value="C:pilus"/>
    <property type="evidence" value="ECO:0007669"/>
    <property type="project" value="UniProtKB-SubCell"/>
</dbReference>
<feature type="chain" id="PRO_5042867739" evidence="5">
    <location>
        <begin position="23"/>
        <end position="181"/>
    </location>
</feature>
<evidence type="ECO:0000313" key="6">
    <source>
        <dbReference type="EMBL" id="ARX35651.1"/>
    </source>
</evidence>
<organism evidence="6 7">
    <name type="scientific">Proteus mirabilis</name>
    <dbReference type="NCBI Taxonomy" id="584"/>
    <lineage>
        <taxon>Bacteria</taxon>
        <taxon>Pseudomonadati</taxon>
        <taxon>Pseudomonadota</taxon>
        <taxon>Gammaproteobacteria</taxon>
        <taxon>Enterobacterales</taxon>
        <taxon>Morganellaceae</taxon>
        <taxon>Proteus</taxon>
    </lineage>
</organism>
<dbReference type="Proteomes" id="UP000195540">
    <property type="component" value="Chromosome"/>
</dbReference>
<sequence>MKRKVIALATILSAAFAGSSMAYDDGTITFTGKVVAQTCSVNTNDKNLAVTLPTVSTTTLNKNAATAGLTPFTIHLTGCAVGMDGAQSVKTYFKHSSDIDVTTHNLKNTAQTKADNVQVQLLNSDAATTIQLGTDSATQDVHPVQIDNANVNLPYFAQYYATGQSTAGDVKATVHYTIAYE</sequence>
<dbReference type="SUPFAM" id="SSF49401">
    <property type="entry name" value="Bacterial adhesins"/>
    <property type="match status" value="1"/>
</dbReference>
<dbReference type="GO" id="GO:0043709">
    <property type="term" value="P:cell adhesion involved in single-species biofilm formation"/>
    <property type="evidence" value="ECO:0007669"/>
    <property type="project" value="TreeGrafter"/>
</dbReference>
<comment type="similarity">
    <text evidence="2">Belongs to the fimbrial protein family.</text>
</comment>
<comment type="subcellular location">
    <subcellularLocation>
        <location evidence="1">Fimbrium</location>
    </subcellularLocation>
</comment>
<reference evidence="6 7" key="1">
    <citation type="submission" date="2017-05" db="EMBL/GenBank/DDBJ databases">
        <title>Whole genome sequencing of Proteus mirabilis AR_0155.</title>
        <authorList>
            <person name="Conlan S."/>
            <person name="Thomas P.J."/>
            <person name="Mullikin J."/>
            <person name="Frank K.M."/>
            <person name="Segre J.A."/>
        </authorList>
    </citation>
    <scope>NUCLEOTIDE SEQUENCE [LARGE SCALE GENOMIC DNA]</scope>
    <source>
        <strain evidence="6 7">AR_0155</strain>
    </source>
</reference>
<dbReference type="InterPro" id="IPR008966">
    <property type="entry name" value="Adhesion_dom_sf"/>
</dbReference>
<dbReference type="PANTHER" id="PTHR33420">
    <property type="entry name" value="FIMBRIAL SUBUNIT ELFA-RELATED"/>
    <property type="match status" value="1"/>
</dbReference>
<dbReference type="Gene3D" id="2.60.40.1090">
    <property type="entry name" value="Fimbrial-type adhesion domain"/>
    <property type="match status" value="1"/>
</dbReference>
<dbReference type="PANTHER" id="PTHR33420:SF3">
    <property type="entry name" value="FIMBRIAL SUBUNIT ELFA"/>
    <property type="match status" value="1"/>
</dbReference>
<dbReference type="InterPro" id="IPR039458">
    <property type="entry name" value="FimA-like"/>
</dbReference>
<accession>A0AAN1EWH5</accession>
<keyword evidence="4" id="KW-0281">Fimbrium</keyword>
<dbReference type="InterPro" id="IPR050263">
    <property type="entry name" value="Bact_Fimbrial_Adh_Pro"/>
</dbReference>
<dbReference type="InterPro" id="IPR036937">
    <property type="entry name" value="Adhesion_dom_fimbrial_sf"/>
</dbReference>
<evidence type="ECO:0000256" key="4">
    <source>
        <dbReference type="ARBA" id="ARBA00023263"/>
    </source>
</evidence>
<evidence type="ECO:0000256" key="3">
    <source>
        <dbReference type="ARBA" id="ARBA00022729"/>
    </source>
</evidence>
<proteinExistence type="inferred from homology"/>
<gene>
    <name evidence="6" type="ORF">AM402_16300</name>
</gene>
<evidence type="ECO:0000256" key="2">
    <source>
        <dbReference type="ARBA" id="ARBA00006671"/>
    </source>
</evidence>